<evidence type="ECO:0000313" key="1">
    <source>
        <dbReference type="EMBL" id="KAK5635145.1"/>
    </source>
</evidence>
<dbReference type="AlphaFoldDB" id="A0AAN7ULV5"/>
<organism evidence="1 2">
    <name type="scientific">Xylaria bambusicola</name>
    <dbReference type="NCBI Taxonomy" id="326684"/>
    <lineage>
        <taxon>Eukaryota</taxon>
        <taxon>Fungi</taxon>
        <taxon>Dikarya</taxon>
        <taxon>Ascomycota</taxon>
        <taxon>Pezizomycotina</taxon>
        <taxon>Sordariomycetes</taxon>
        <taxon>Xylariomycetidae</taxon>
        <taxon>Xylariales</taxon>
        <taxon>Xylariaceae</taxon>
        <taxon>Xylaria</taxon>
    </lineage>
</organism>
<reference evidence="1 2" key="1">
    <citation type="submission" date="2023-10" db="EMBL/GenBank/DDBJ databases">
        <title>Draft genome sequence of Xylaria bambusicola isolate GMP-LS, the root and basal stem rot pathogen of sugarcane in Indonesia.</title>
        <authorList>
            <person name="Selvaraj P."/>
            <person name="Muralishankar V."/>
            <person name="Muruganantham S."/>
            <person name="Sp S."/>
            <person name="Haryani S."/>
            <person name="Lau K.J.X."/>
            <person name="Naqvi N.I."/>
        </authorList>
    </citation>
    <scope>NUCLEOTIDE SEQUENCE [LARGE SCALE GENOMIC DNA]</scope>
    <source>
        <strain evidence="1">GMP-LS</strain>
    </source>
</reference>
<keyword evidence="2" id="KW-1185">Reference proteome</keyword>
<gene>
    <name evidence="1" type="ORF">RRF57_010857</name>
</gene>
<dbReference type="Proteomes" id="UP001305414">
    <property type="component" value="Unassembled WGS sequence"/>
</dbReference>
<protein>
    <submittedName>
        <fullName evidence="1">Uncharacterized protein</fullName>
    </submittedName>
</protein>
<proteinExistence type="predicted"/>
<accession>A0AAN7ULV5</accession>
<sequence length="77" mass="8575">MQCPTSQHVRELAHKRSRTTQRVLERRRVKSVVWRRFVTDVVRFGYCAAAVSAAGAWAGSQEGVVVVEGRSRSEAGC</sequence>
<comment type="caution">
    <text evidence="1">The sequence shown here is derived from an EMBL/GenBank/DDBJ whole genome shotgun (WGS) entry which is preliminary data.</text>
</comment>
<name>A0AAN7ULV5_9PEZI</name>
<dbReference type="EMBL" id="JAWHQM010000049">
    <property type="protein sequence ID" value="KAK5635145.1"/>
    <property type="molecule type" value="Genomic_DNA"/>
</dbReference>
<evidence type="ECO:0000313" key="2">
    <source>
        <dbReference type="Proteomes" id="UP001305414"/>
    </source>
</evidence>